<evidence type="ECO:0000313" key="3">
    <source>
        <dbReference type="Proteomes" id="UP000251213"/>
    </source>
</evidence>
<protein>
    <submittedName>
        <fullName evidence="2">Uncharacterized protein</fullName>
    </submittedName>
</protein>
<feature type="transmembrane region" description="Helical" evidence="1">
    <location>
        <begin position="20"/>
        <end position="37"/>
    </location>
</feature>
<comment type="caution">
    <text evidence="2">The sequence shown here is derived from an EMBL/GenBank/DDBJ whole genome shotgun (WGS) entry which is preliminary data.</text>
</comment>
<feature type="transmembrane region" description="Helical" evidence="1">
    <location>
        <begin position="42"/>
        <end position="59"/>
    </location>
</feature>
<proteinExistence type="predicted"/>
<dbReference type="AlphaFoldDB" id="A0A364K1M4"/>
<dbReference type="Proteomes" id="UP000251213">
    <property type="component" value="Unassembled WGS sequence"/>
</dbReference>
<accession>A0A364K1M4</accession>
<keyword evidence="1" id="KW-0812">Transmembrane</keyword>
<keyword evidence="1" id="KW-1133">Transmembrane helix</keyword>
<reference evidence="2 3" key="2">
    <citation type="submission" date="2018-06" db="EMBL/GenBank/DDBJ databases">
        <authorList>
            <person name="Zhirakovskaya E."/>
        </authorList>
    </citation>
    <scope>NUCLEOTIDE SEQUENCE [LARGE SCALE GENOMIC DNA]</scope>
    <source>
        <strain evidence="2 3">FBKL4.011</strain>
    </source>
</reference>
<evidence type="ECO:0000256" key="1">
    <source>
        <dbReference type="SAM" id="Phobius"/>
    </source>
</evidence>
<dbReference type="RefSeq" id="WP_113659971.1">
    <property type="nucleotide sequence ID" value="NZ_KZ845673.1"/>
</dbReference>
<dbReference type="EMBL" id="QJKK01000011">
    <property type="protein sequence ID" value="RAL21929.1"/>
    <property type="molecule type" value="Genomic_DNA"/>
</dbReference>
<keyword evidence="3" id="KW-1185">Reference proteome</keyword>
<evidence type="ECO:0000313" key="2">
    <source>
        <dbReference type="EMBL" id="RAL21929.1"/>
    </source>
</evidence>
<name>A0A364K1M4_9BACL</name>
<organism evidence="2 3">
    <name type="scientific">Thermoflavimicrobium daqui</name>
    <dbReference type="NCBI Taxonomy" id="2137476"/>
    <lineage>
        <taxon>Bacteria</taxon>
        <taxon>Bacillati</taxon>
        <taxon>Bacillota</taxon>
        <taxon>Bacilli</taxon>
        <taxon>Bacillales</taxon>
        <taxon>Thermoactinomycetaceae</taxon>
        <taxon>Thermoflavimicrobium</taxon>
    </lineage>
</organism>
<gene>
    <name evidence="2" type="ORF">DL897_15165</name>
</gene>
<keyword evidence="1" id="KW-0472">Membrane</keyword>
<reference evidence="2 3" key="1">
    <citation type="submission" date="2018-06" db="EMBL/GenBank/DDBJ databases">
        <title>Thermoflavimicrobium daqus sp. nov., a thermophilic microbe isolated from Moutai-flavour Daqu.</title>
        <authorList>
            <person name="Wang X."/>
            <person name="Zhou H."/>
        </authorList>
    </citation>
    <scope>NUCLEOTIDE SEQUENCE [LARGE SCALE GENOMIC DNA]</scope>
    <source>
        <strain evidence="2 3">FBKL4.011</strain>
    </source>
</reference>
<sequence length="81" mass="9238">MILLLGPIQELQRNILGPEIQAFFFLVVAGLCAWLVWKRQFIGLLGFLCLSFIAGIFIYRPDIIQGIAETIGPTLFRDWNK</sequence>